<proteinExistence type="predicted"/>
<dbReference type="AlphaFoldDB" id="A0A9W6LA25"/>
<gene>
    <name evidence="2" type="ORF">DAMNIGENAA_29690</name>
</gene>
<dbReference type="InterPro" id="IPR049250">
    <property type="entry name" value="DUF6883"/>
</dbReference>
<evidence type="ECO:0000313" key="2">
    <source>
        <dbReference type="EMBL" id="GLI35536.1"/>
    </source>
</evidence>
<sequence length="120" mass="13547">MKLPRNREAIVPERKITEYLLSESHPVGKAKARYFRALGYSERNASQLKEDLTAIAVTYEVTEMIDTPFGRKYVVDGALATPGGIKARVRTVWIVEAGEDISRFVTAYPREEENRGVESD</sequence>
<dbReference type="EMBL" id="BSDR01000001">
    <property type="protein sequence ID" value="GLI35536.1"/>
    <property type="molecule type" value="Genomic_DNA"/>
</dbReference>
<name>A0A9W6LA25_9BACT</name>
<evidence type="ECO:0000259" key="1">
    <source>
        <dbReference type="Pfam" id="PF21814"/>
    </source>
</evidence>
<dbReference type="Pfam" id="PF21814">
    <property type="entry name" value="DUF6883"/>
    <property type="match status" value="1"/>
</dbReference>
<protein>
    <recommendedName>
        <fullName evidence="1">DUF6883 domain-containing protein</fullName>
    </recommendedName>
</protein>
<reference evidence="2" key="1">
    <citation type="submission" date="2022-12" db="EMBL/GenBank/DDBJ databases">
        <title>Reference genome sequencing for broad-spectrum identification of bacterial and archaeal isolates by mass spectrometry.</title>
        <authorList>
            <person name="Sekiguchi Y."/>
            <person name="Tourlousse D.M."/>
        </authorList>
    </citation>
    <scope>NUCLEOTIDE SEQUENCE</scope>
    <source>
        <strain evidence="2">ASRB1</strain>
    </source>
</reference>
<feature type="domain" description="DUF6883" evidence="1">
    <location>
        <begin position="2"/>
        <end position="111"/>
    </location>
</feature>
<evidence type="ECO:0000313" key="3">
    <source>
        <dbReference type="Proteomes" id="UP001144372"/>
    </source>
</evidence>
<comment type="caution">
    <text evidence="2">The sequence shown here is derived from an EMBL/GenBank/DDBJ whole genome shotgun (WGS) entry which is preliminary data.</text>
</comment>
<accession>A0A9W6LA25</accession>
<dbReference type="RefSeq" id="WP_281795451.1">
    <property type="nucleotide sequence ID" value="NZ_BSDR01000001.1"/>
</dbReference>
<dbReference type="Proteomes" id="UP001144372">
    <property type="component" value="Unassembled WGS sequence"/>
</dbReference>
<organism evidence="2 3">
    <name type="scientific">Desulforhabdus amnigena</name>
    <dbReference type="NCBI Taxonomy" id="40218"/>
    <lineage>
        <taxon>Bacteria</taxon>
        <taxon>Pseudomonadati</taxon>
        <taxon>Thermodesulfobacteriota</taxon>
        <taxon>Syntrophobacteria</taxon>
        <taxon>Syntrophobacterales</taxon>
        <taxon>Syntrophobacteraceae</taxon>
        <taxon>Desulforhabdus</taxon>
    </lineage>
</organism>
<keyword evidence="3" id="KW-1185">Reference proteome</keyword>